<dbReference type="SMART" id="SM00380">
    <property type="entry name" value="AP2"/>
    <property type="match status" value="1"/>
</dbReference>
<dbReference type="InterPro" id="IPR036955">
    <property type="entry name" value="AP2/ERF_dom_sf"/>
</dbReference>
<evidence type="ECO:0000256" key="5">
    <source>
        <dbReference type="ARBA" id="ARBA00023242"/>
    </source>
</evidence>
<proteinExistence type="predicted"/>
<dbReference type="PANTHER" id="PTHR31194">
    <property type="entry name" value="SHN SHINE , DNA BINDING / TRANSCRIPTION FACTOR"/>
    <property type="match status" value="1"/>
</dbReference>
<dbReference type="GO" id="GO:0003700">
    <property type="term" value="F:DNA-binding transcription factor activity"/>
    <property type="evidence" value="ECO:0007669"/>
    <property type="project" value="InterPro"/>
</dbReference>
<feature type="compositionally biased region" description="Basic residues" evidence="6">
    <location>
        <begin position="7"/>
        <end position="18"/>
    </location>
</feature>
<evidence type="ECO:0000256" key="1">
    <source>
        <dbReference type="ARBA" id="ARBA00004123"/>
    </source>
</evidence>
<dbReference type="PANTHER" id="PTHR31194:SF140">
    <property type="entry name" value="ETHYLENE-RESPONSIVE TRANSCRIPTION FACTOR CRF2"/>
    <property type="match status" value="1"/>
</dbReference>
<dbReference type="SUPFAM" id="SSF54171">
    <property type="entry name" value="DNA-binding domain"/>
    <property type="match status" value="1"/>
</dbReference>
<keyword evidence="2" id="KW-0805">Transcription regulation</keyword>
<evidence type="ECO:0000256" key="4">
    <source>
        <dbReference type="ARBA" id="ARBA00023163"/>
    </source>
</evidence>
<dbReference type="CDD" id="cd00018">
    <property type="entry name" value="AP2"/>
    <property type="match status" value="1"/>
</dbReference>
<dbReference type="GO" id="GO:0003677">
    <property type="term" value="F:DNA binding"/>
    <property type="evidence" value="ECO:0007669"/>
    <property type="project" value="UniProtKB-KW"/>
</dbReference>
<feature type="domain" description="AP2/ERF" evidence="7">
    <location>
        <begin position="36"/>
        <end position="97"/>
    </location>
</feature>
<keyword evidence="9" id="KW-1185">Reference proteome</keyword>
<comment type="subcellular location">
    <subcellularLocation>
        <location evidence="1">Nucleus</location>
    </subcellularLocation>
</comment>
<keyword evidence="5" id="KW-0539">Nucleus</keyword>
<keyword evidence="3" id="KW-0238">DNA-binding</keyword>
<evidence type="ECO:0000313" key="9">
    <source>
        <dbReference type="Proteomes" id="UP001177140"/>
    </source>
</evidence>
<feature type="non-terminal residue" evidence="8">
    <location>
        <position position="1"/>
    </location>
</feature>
<dbReference type="Gene3D" id="3.30.730.10">
    <property type="entry name" value="AP2/ERF domain"/>
    <property type="match status" value="1"/>
</dbReference>
<evidence type="ECO:0000256" key="6">
    <source>
        <dbReference type="SAM" id="MobiDB-lite"/>
    </source>
</evidence>
<dbReference type="InterPro" id="IPR016177">
    <property type="entry name" value="DNA-bd_dom_sf"/>
</dbReference>
<dbReference type="InterPro" id="IPR050913">
    <property type="entry name" value="AP2/ERF_ERF"/>
</dbReference>
<protein>
    <recommendedName>
        <fullName evidence="7">AP2/ERF domain-containing protein</fullName>
    </recommendedName>
</protein>
<dbReference type="PROSITE" id="PS51032">
    <property type="entry name" value="AP2_ERF"/>
    <property type="match status" value="1"/>
</dbReference>
<evidence type="ECO:0000256" key="3">
    <source>
        <dbReference type="ARBA" id="ARBA00023125"/>
    </source>
</evidence>
<gene>
    <name evidence="8" type="ORF">MKW94_009877</name>
</gene>
<dbReference type="GO" id="GO:0005634">
    <property type="term" value="C:nucleus"/>
    <property type="evidence" value="ECO:0007669"/>
    <property type="project" value="UniProtKB-SubCell"/>
</dbReference>
<dbReference type="AlphaFoldDB" id="A0AA41VV94"/>
<dbReference type="InterPro" id="IPR001471">
    <property type="entry name" value="AP2/ERF_dom"/>
</dbReference>
<evidence type="ECO:0000259" key="7">
    <source>
        <dbReference type="PROSITE" id="PS51032"/>
    </source>
</evidence>
<sequence length="267" mass="29454">MSCRKEISKKKRRRKNNKKSSIVNPIPVVNVDCGKKYHGVVQRSCGKWAAEIQLPTLRLKVLLGTFDTAEEASMVYERETIRSRCPNGTPCFGTKLEPEALIADSPLEGNERAVLASYRDCYSQVSLAHSKEIGMDTETDLWSDISILPEFVYSDGPCFSIDEVNTSATESSENVTHFPKLPPVAASTSELPPDVTYSTKMAQVASYTAKISPVAISPKMQPASNYSFGQATCSQENLFREVSEYFRGSLPSSFTAQLPICSSEVQK</sequence>
<evidence type="ECO:0000313" key="8">
    <source>
        <dbReference type="EMBL" id="MCL7047884.1"/>
    </source>
</evidence>
<reference evidence="8" key="1">
    <citation type="submission" date="2022-03" db="EMBL/GenBank/DDBJ databases">
        <title>A functionally conserved STORR gene fusion in Papaver species that diverged 16.8 million years ago.</title>
        <authorList>
            <person name="Catania T."/>
        </authorList>
    </citation>
    <scope>NUCLEOTIDE SEQUENCE</scope>
    <source>
        <strain evidence="8">S-191538</strain>
    </source>
</reference>
<keyword evidence="4" id="KW-0804">Transcription</keyword>
<organism evidence="8 9">
    <name type="scientific">Papaver nudicaule</name>
    <name type="common">Iceland poppy</name>
    <dbReference type="NCBI Taxonomy" id="74823"/>
    <lineage>
        <taxon>Eukaryota</taxon>
        <taxon>Viridiplantae</taxon>
        <taxon>Streptophyta</taxon>
        <taxon>Embryophyta</taxon>
        <taxon>Tracheophyta</taxon>
        <taxon>Spermatophyta</taxon>
        <taxon>Magnoliopsida</taxon>
        <taxon>Ranunculales</taxon>
        <taxon>Papaveraceae</taxon>
        <taxon>Papaveroideae</taxon>
        <taxon>Papaver</taxon>
    </lineage>
</organism>
<evidence type="ECO:0000256" key="2">
    <source>
        <dbReference type="ARBA" id="ARBA00023015"/>
    </source>
</evidence>
<comment type="caution">
    <text evidence="8">The sequence shown here is derived from an EMBL/GenBank/DDBJ whole genome shotgun (WGS) entry which is preliminary data.</text>
</comment>
<dbReference type="EMBL" id="JAJJMA010298388">
    <property type="protein sequence ID" value="MCL7047884.1"/>
    <property type="molecule type" value="Genomic_DNA"/>
</dbReference>
<dbReference type="Proteomes" id="UP001177140">
    <property type="component" value="Unassembled WGS sequence"/>
</dbReference>
<feature type="region of interest" description="Disordered" evidence="6">
    <location>
        <begin position="1"/>
        <end position="21"/>
    </location>
</feature>
<name>A0AA41VV94_PAPNU</name>
<accession>A0AA41VV94</accession>